<dbReference type="Proteomes" id="UP000192639">
    <property type="component" value="Unassembled WGS sequence"/>
</dbReference>
<gene>
    <name evidence="1" type="ORF">ECANGB1_250</name>
</gene>
<keyword evidence="2" id="KW-1185">Reference proteome</keyword>
<comment type="caution">
    <text evidence="1">The sequence shown here is derived from an EMBL/GenBank/DDBJ whole genome shotgun (WGS) entry which is preliminary data.</text>
</comment>
<proteinExistence type="predicted"/>
<evidence type="ECO:0000313" key="2">
    <source>
        <dbReference type="Proteomes" id="UP000192639"/>
    </source>
</evidence>
<accession>A0A1Y1S3L9</accession>
<dbReference type="OrthoDB" id="119302at2759"/>
<dbReference type="AlphaFoldDB" id="A0A1Y1S3L9"/>
<organism evidence="1 2">
    <name type="scientific">Enterospora canceri</name>
    <dbReference type="NCBI Taxonomy" id="1081671"/>
    <lineage>
        <taxon>Eukaryota</taxon>
        <taxon>Fungi</taxon>
        <taxon>Fungi incertae sedis</taxon>
        <taxon>Microsporidia</taxon>
        <taxon>Enterocytozoonidae</taxon>
        <taxon>Enterospora</taxon>
    </lineage>
</organism>
<sequence>MKKGLVSDKLIINGQVECLIEYVKTVGNGVIKQGSELNRKMDPEEYEIQKEEENADDDNMSVEEYSGSDDVQYTDLIKMCEGYQGIKDIETCKFPDSKPTGLKFFKKFSHLENKILKLKSILKTISLLKSRSTRKWISIE</sequence>
<evidence type="ECO:0000313" key="1">
    <source>
        <dbReference type="EMBL" id="ORD92809.1"/>
    </source>
</evidence>
<protein>
    <submittedName>
        <fullName evidence="1">Uncharacterized protein</fullName>
    </submittedName>
</protein>
<dbReference type="VEuPathDB" id="MicrosporidiaDB:ECANGB1_250"/>
<name>A0A1Y1S3L9_9MICR</name>
<dbReference type="EMBL" id="LWDP01000454">
    <property type="protein sequence ID" value="ORD92809.1"/>
    <property type="molecule type" value="Genomic_DNA"/>
</dbReference>
<reference evidence="1 2" key="1">
    <citation type="journal article" date="2017" name="Environ. Microbiol.">
        <title>Decay of the glycolytic pathway and adaptation to intranuclear parasitism within Enterocytozoonidae microsporidia.</title>
        <authorList>
            <person name="Wiredu Boakye D."/>
            <person name="Jaroenlak P."/>
            <person name="Prachumwat A."/>
            <person name="Williams T.A."/>
            <person name="Bateman K.S."/>
            <person name="Itsathitphaisarn O."/>
            <person name="Sritunyalucksana K."/>
            <person name="Paszkiewicz K.H."/>
            <person name="Moore K.A."/>
            <person name="Stentiford G.D."/>
            <person name="Williams B.A."/>
        </authorList>
    </citation>
    <scope>NUCLEOTIDE SEQUENCE [LARGE SCALE GENOMIC DNA]</scope>
    <source>
        <strain evidence="1 2">GB1</strain>
    </source>
</reference>